<dbReference type="GO" id="GO:0003676">
    <property type="term" value="F:nucleic acid binding"/>
    <property type="evidence" value="ECO:0007669"/>
    <property type="project" value="InterPro"/>
</dbReference>
<keyword evidence="3" id="KW-1185">Reference proteome</keyword>
<accession>A0A015JZK0</accession>
<feature type="domain" description="Tc1-like transposase DDE" evidence="1">
    <location>
        <begin position="56"/>
        <end position="186"/>
    </location>
</feature>
<protein>
    <recommendedName>
        <fullName evidence="1">Tc1-like transposase DDE domain-containing protein</fullName>
    </recommendedName>
</protein>
<dbReference type="InterPro" id="IPR038717">
    <property type="entry name" value="Tc1-like_DDE_dom"/>
</dbReference>
<evidence type="ECO:0000313" key="2">
    <source>
        <dbReference type="EMBL" id="EXX72790.1"/>
    </source>
</evidence>
<proteinExistence type="predicted"/>
<evidence type="ECO:0000259" key="1">
    <source>
        <dbReference type="Pfam" id="PF13358"/>
    </source>
</evidence>
<evidence type="ECO:0000313" key="3">
    <source>
        <dbReference type="Proteomes" id="UP000022910"/>
    </source>
</evidence>
<dbReference type="AlphaFoldDB" id="A0A015JZK0"/>
<name>A0A015JZK0_RHIIW</name>
<dbReference type="HOGENOM" id="CLU_056788_1_0_1"/>
<dbReference type="Pfam" id="PF13358">
    <property type="entry name" value="DDE_3"/>
    <property type="match status" value="1"/>
</dbReference>
<comment type="caution">
    <text evidence="2">The sequence shown here is derived from an EMBL/GenBank/DDBJ whole genome shotgun (WGS) entry which is preliminary data.</text>
</comment>
<sequence>MFSGSDMKTLQEIIKEHPNYYLDEIVEKLEKAAKERSELLRADYIFTIGMEYQQEQLIFLDETAKDERSLSRTYGYSFKNQRVSQKVVFLRGVRYTILPALTLDGFIACDIMKGSCSQERFCSFILSHILPFMNPIPGKNSVLVMDNAKIHHNEEMINVIKSVSYFNPIELAFSTVKSWIKRNKDFMETCPDPEFAIIAACSQITPIMAKSFFEKSIYF</sequence>
<dbReference type="Gene3D" id="3.30.420.10">
    <property type="entry name" value="Ribonuclease H-like superfamily/Ribonuclease H"/>
    <property type="match status" value="1"/>
</dbReference>
<dbReference type="PANTHER" id="PTHR46564">
    <property type="entry name" value="TRANSPOSASE"/>
    <property type="match status" value="1"/>
</dbReference>
<reference evidence="2 3" key="1">
    <citation type="submission" date="2014-02" db="EMBL/GenBank/DDBJ databases">
        <title>Single nucleus genome sequencing reveals high similarity among nuclei of an endomycorrhizal fungus.</title>
        <authorList>
            <person name="Lin K."/>
            <person name="Geurts R."/>
            <person name="Zhang Z."/>
            <person name="Limpens E."/>
            <person name="Saunders D.G."/>
            <person name="Mu D."/>
            <person name="Pang E."/>
            <person name="Cao H."/>
            <person name="Cha H."/>
            <person name="Lin T."/>
            <person name="Zhou Q."/>
            <person name="Shang Y."/>
            <person name="Li Y."/>
            <person name="Ivanov S."/>
            <person name="Sharma T."/>
            <person name="Velzen R.V."/>
            <person name="Ruijter N.D."/>
            <person name="Aanen D.K."/>
            <person name="Win J."/>
            <person name="Kamoun S."/>
            <person name="Bisseling T."/>
            <person name="Huang S."/>
        </authorList>
    </citation>
    <scope>NUCLEOTIDE SEQUENCE [LARGE SCALE GENOMIC DNA]</scope>
    <source>
        <strain evidence="3">DAOM197198w</strain>
    </source>
</reference>
<dbReference type="PANTHER" id="PTHR46564:SF1">
    <property type="entry name" value="TRANSPOSASE"/>
    <property type="match status" value="1"/>
</dbReference>
<organism evidence="2 3">
    <name type="scientific">Rhizophagus irregularis (strain DAOM 197198w)</name>
    <name type="common">Glomus intraradices</name>
    <dbReference type="NCBI Taxonomy" id="1432141"/>
    <lineage>
        <taxon>Eukaryota</taxon>
        <taxon>Fungi</taxon>
        <taxon>Fungi incertae sedis</taxon>
        <taxon>Mucoromycota</taxon>
        <taxon>Glomeromycotina</taxon>
        <taxon>Glomeromycetes</taxon>
        <taxon>Glomerales</taxon>
        <taxon>Glomeraceae</taxon>
        <taxon>Rhizophagus</taxon>
    </lineage>
</organism>
<dbReference type="EMBL" id="JEMT01015045">
    <property type="protein sequence ID" value="EXX72790.1"/>
    <property type="molecule type" value="Genomic_DNA"/>
</dbReference>
<dbReference type="Proteomes" id="UP000022910">
    <property type="component" value="Unassembled WGS sequence"/>
</dbReference>
<gene>
    <name evidence="2" type="ORF">RirG_066010</name>
</gene>
<dbReference type="InterPro" id="IPR036397">
    <property type="entry name" value="RNaseH_sf"/>
</dbReference>